<reference evidence="2" key="1">
    <citation type="journal article" date="2021" name="PeerJ">
        <title>Extensive microbial diversity within the chicken gut microbiome revealed by metagenomics and culture.</title>
        <authorList>
            <person name="Gilroy R."/>
            <person name="Ravi A."/>
            <person name="Getino M."/>
            <person name="Pursley I."/>
            <person name="Horton D.L."/>
            <person name="Alikhan N.F."/>
            <person name="Baker D."/>
            <person name="Gharbi K."/>
            <person name="Hall N."/>
            <person name="Watson M."/>
            <person name="Adriaenssens E.M."/>
            <person name="Foster-Nyarko E."/>
            <person name="Jarju S."/>
            <person name="Secka A."/>
            <person name="Antonio M."/>
            <person name="Oren A."/>
            <person name="Chaudhuri R.R."/>
            <person name="La Ragione R."/>
            <person name="Hildebrand F."/>
            <person name="Pallen M.J."/>
        </authorList>
    </citation>
    <scope>NUCLEOTIDE SEQUENCE</scope>
    <source>
        <strain evidence="2">ChiGjej5B5-7349</strain>
    </source>
</reference>
<feature type="transmembrane region" description="Helical" evidence="1">
    <location>
        <begin position="32"/>
        <end position="49"/>
    </location>
</feature>
<dbReference type="EMBL" id="DYUK01000104">
    <property type="protein sequence ID" value="HJG79750.1"/>
    <property type="molecule type" value="Genomic_DNA"/>
</dbReference>
<protein>
    <submittedName>
        <fullName evidence="2">Uncharacterized protein</fullName>
    </submittedName>
</protein>
<evidence type="ECO:0000313" key="3">
    <source>
        <dbReference type="Proteomes" id="UP000784435"/>
    </source>
</evidence>
<keyword evidence="1" id="KW-0472">Membrane</keyword>
<feature type="transmembrane region" description="Helical" evidence="1">
    <location>
        <begin position="7"/>
        <end position="26"/>
    </location>
</feature>
<evidence type="ECO:0000313" key="2">
    <source>
        <dbReference type="EMBL" id="HJG79750.1"/>
    </source>
</evidence>
<gene>
    <name evidence="2" type="ORF">K8V08_04985</name>
</gene>
<sequence>MRQFIRPWLWAVGVYFALDLLISLLVGTANPLWFLLCPFLAAVAADWVHALHGRPLERDHLIAVFAMPVVLAVSQAVIGMFNGVFAGMPWAYGVSPVIAVAAAAVGFGLSALVRVSLLEYTPETRGYAHERAR</sequence>
<accession>A0A921SMW7</accession>
<proteinExistence type="predicted"/>
<feature type="transmembrane region" description="Helical" evidence="1">
    <location>
        <begin position="61"/>
        <end position="84"/>
    </location>
</feature>
<dbReference type="Proteomes" id="UP000784435">
    <property type="component" value="Unassembled WGS sequence"/>
</dbReference>
<comment type="caution">
    <text evidence="2">The sequence shown here is derived from an EMBL/GenBank/DDBJ whole genome shotgun (WGS) entry which is preliminary data.</text>
</comment>
<organism evidence="2 3">
    <name type="scientific">Brevibacterium senegalense</name>
    <dbReference type="NCBI Taxonomy" id="1033736"/>
    <lineage>
        <taxon>Bacteria</taxon>
        <taxon>Bacillati</taxon>
        <taxon>Actinomycetota</taxon>
        <taxon>Actinomycetes</taxon>
        <taxon>Micrococcales</taxon>
        <taxon>Brevibacteriaceae</taxon>
        <taxon>Brevibacterium</taxon>
    </lineage>
</organism>
<keyword evidence="1" id="KW-0812">Transmembrane</keyword>
<dbReference type="AlphaFoldDB" id="A0A921SMW7"/>
<name>A0A921SMW7_9MICO</name>
<keyword evidence="1" id="KW-1133">Transmembrane helix</keyword>
<feature type="transmembrane region" description="Helical" evidence="1">
    <location>
        <begin position="90"/>
        <end position="113"/>
    </location>
</feature>
<reference evidence="2" key="2">
    <citation type="submission" date="2021-09" db="EMBL/GenBank/DDBJ databases">
        <authorList>
            <person name="Gilroy R."/>
        </authorList>
    </citation>
    <scope>NUCLEOTIDE SEQUENCE</scope>
    <source>
        <strain evidence="2">ChiGjej5B5-7349</strain>
    </source>
</reference>
<evidence type="ECO:0000256" key="1">
    <source>
        <dbReference type="SAM" id="Phobius"/>
    </source>
</evidence>